<dbReference type="PANTHER" id="PTHR30136">
    <property type="entry name" value="HELIX-TURN-HELIX TRANSCRIPTIONAL REGULATOR, ICLR FAMILY"/>
    <property type="match status" value="1"/>
</dbReference>
<dbReference type="PROSITE" id="PS51077">
    <property type="entry name" value="HTH_ICLR"/>
    <property type="match status" value="1"/>
</dbReference>
<dbReference type="InterPro" id="IPR050707">
    <property type="entry name" value="HTH_MetabolicPath_Reg"/>
</dbReference>
<evidence type="ECO:0000313" key="4">
    <source>
        <dbReference type="EMBL" id="PXY27892.1"/>
    </source>
</evidence>
<dbReference type="GO" id="GO:0003677">
    <property type="term" value="F:DNA binding"/>
    <property type="evidence" value="ECO:0007669"/>
    <property type="project" value="UniProtKB-KW"/>
</dbReference>
<dbReference type="SUPFAM" id="SSF55781">
    <property type="entry name" value="GAF domain-like"/>
    <property type="match status" value="1"/>
</dbReference>
<gene>
    <name evidence="4" type="ORF">BAY60_16155</name>
</gene>
<dbReference type="Pfam" id="PF01614">
    <property type="entry name" value="IclR_C"/>
    <property type="match status" value="1"/>
</dbReference>
<dbReference type="PROSITE" id="PS51078">
    <property type="entry name" value="ICLR_ED"/>
    <property type="match status" value="1"/>
</dbReference>
<dbReference type="GO" id="GO:0045893">
    <property type="term" value="P:positive regulation of DNA-templated transcription"/>
    <property type="evidence" value="ECO:0007669"/>
    <property type="project" value="InterPro"/>
</dbReference>
<dbReference type="InterPro" id="IPR036388">
    <property type="entry name" value="WH-like_DNA-bd_sf"/>
</dbReference>
<evidence type="ECO:0000256" key="1">
    <source>
        <dbReference type="ARBA" id="ARBA00023015"/>
    </source>
</evidence>
<keyword evidence="2" id="KW-0238">DNA-binding</keyword>
<dbReference type="AlphaFoldDB" id="A0A2V4B1M1"/>
<dbReference type="InterPro" id="IPR012794">
    <property type="entry name" value="PcaR_PcaU"/>
</dbReference>
<keyword evidence="3" id="KW-0804">Transcription</keyword>
<evidence type="ECO:0000313" key="5">
    <source>
        <dbReference type="Proteomes" id="UP000249915"/>
    </source>
</evidence>
<dbReference type="Gene3D" id="3.30.450.40">
    <property type="match status" value="1"/>
</dbReference>
<dbReference type="PANTHER" id="PTHR30136:SF34">
    <property type="entry name" value="TRANSCRIPTIONAL REGULATOR"/>
    <property type="match status" value="1"/>
</dbReference>
<dbReference type="GO" id="GO:0003700">
    <property type="term" value="F:DNA-binding transcription factor activity"/>
    <property type="evidence" value="ECO:0007669"/>
    <property type="project" value="TreeGrafter"/>
</dbReference>
<evidence type="ECO:0000256" key="3">
    <source>
        <dbReference type="ARBA" id="ARBA00023163"/>
    </source>
</evidence>
<dbReference type="RefSeq" id="WP_112281907.1">
    <property type="nucleotide sequence ID" value="NZ_MASW01000002.1"/>
</dbReference>
<sequence>MTAEPTGAHPPEFVQSLQRGLAVIKAFDAERPRMSLSEVAKATGLTPAAARRFLFTLVALGFVDQRDGLFELRPAVLGLGYAYLSNLSLPDVAQPHLARFGEQSREAASLAVLDGDDVRYVARVAPPRRMAVTINVGARFPAYATSLGRVLLAGLPDDDIDAYLARVDLRPLTAKTVVEPASLKQELLKVRDQGWSLVDQELEEGVLAVAVPLRWRSDVIGAINASTHATEAQAESRRRALLPPLLETAARIEADLAVYPSLHRFR</sequence>
<dbReference type="NCBIfam" id="TIGR02431">
    <property type="entry name" value="pcaR_pcaU"/>
    <property type="match status" value="1"/>
</dbReference>
<accession>A0A2V4B1M1</accession>
<dbReference type="GO" id="GO:0046278">
    <property type="term" value="P:3,4-dihydroxybenzoate metabolic process"/>
    <property type="evidence" value="ECO:0007669"/>
    <property type="project" value="InterPro"/>
</dbReference>
<dbReference type="OrthoDB" id="9807558at2"/>
<reference evidence="4 5" key="1">
    <citation type="submission" date="2016-07" db="EMBL/GenBank/DDBJ databases">
        <title>Draft genome sequence of Prauserella muralis DSM 45305, isolated from a mould-covered wall in an indoor environment.</title>
        <authorList>
            <person name="Ruckert C."/>
            <person name="Albersmeier A."/>
            <person name="Jiang C.-L."/>
            <person name="Jiang Y."/>
            <person name="Kalinowski J."/>
            <person name="Schneider O."/>
            <person name="Winkler A."/>
            <person name="Zotchev S.B."/>
        </authorList>
    </citation>
    <scope>NUCLEOTIDE SEQUENCE [LARGE SCALE GENOMIC DNA]</scope>
    <source>
        <strain evidence="4 5">DSM 45305</strain>
    </source>
</reference>
<dbReference type="InterPro" id="IPR005471">
    <property type="entry name" value="Tscrpt_reg_IclR_N"/>
</dbReference>
<dbReference type="SUPFAM" id="SSF46785">
    <property type="entry name" value="Winged helix' DNA-binding domain"/>
    <property type="match status" value="1"/>
</dbReference>
<dbReference type="InterPro" id="IPR036390">
    <property type="entry name" value="WH_DNA-bd_sf"/>
</dbReference>
<dbReference type="InterPro" id="IPR029016">
    <property type="entry name" value="GAF-like_dom_sf"/>
</dbReference>
<keyword evidence="1" id="KW-0805">Transcription regulation</keyword>
<name>A0A2V4B1M1_9PSEU</name>
<protein>
    <submittedName>
        <fullName evidence="4">IclR family transcriptional regulator</fullName>
    </submittedName>
</protein>
<proteinExistence type="predicted"/>
<dbReference type="EMBL" id="MASW01000002">
    <property type="protein sequence ID" value="PXY27892.1"/>
    <property type="molecule type" value="Genomic_DNA"/>
</dbReference>
<dbReference type="Pfam" id="PF09339">
    <property type="entry name" value="HTH_IclR"/>
    <property type="match status" value="1"/>
</dbReference>
<organism evidence="4 5">
    <name type="scientific">Prauserella muralis</name>
    <dbReference type="NCBI Taxonomy" id="588067"/>
    <lineage>
        <taxon>Bacteria</taxon>
        <taxon>Bacillati</taxon>
        <taxon>Actinomycetota</taxon>
        <taxon>Actinomycetes</taxon>
        <taxon>Pseudonocardiales</taxon>
        <taxon>Pseudonocardiaceae</taxon>
        <taxon>Prauserella</taxon>
    </lineage>
</organism>
<dbReference type="Gene3D" id="1.10.10.10">
    <property type="entry name" value="Winged helix-like DNA-binding domain superfamily/Winged helix DNA-binding domain"/>
    <property type="match status" value="1"/>
</dbReference>
<dbReference type="GO" id="GO:0045892">
    <property type="term" value="P:negative regulation of DNA-templated transcription"/>
    <property type="evidence" value="ECO:0007669"/>
    <property type="project" value="TreeGrafter"/>
</dbReference>
<comment type="caution">
    <text evidence="4">The sequence shown here is derived from an EMBL/GenBank/DDBJ whole genome shotgun (WGS) entry which is preliminary data.</text>
</comment>
<dbReference type="Proteomes" id="UP000249915">
    <property type="component" value="Unassembled WGS sequence"/>
</dbReference>
<keyword evidence="5" id="KW-1185">Reference proteome</keyword>
<dbReference type="SMART" id="SM00346">
    <property type="entry name" value="HTH_ICLR"/>
    <property type="match status" value="1"/>
</dbReference>
<evidence type="ECO:0000256" key="2">
    <source>
        <dbReference type="ARBA" id="ARBA00023125"/>
    </source>
</evidence>
<dbReference type="InterPro" id="IPR014757">
    <property type="entry name" value="Tscrpt_reg_IclR_C"/>
</dbReference>